<dbReference type="EMBL" id="CP097649">
    <property type="protein sequence ID" value="URI15775.1"/>
    <property type="molecule type" value="Genomic_DNA"/>
</dbReference>
<feature type="transmembrane region" description="Helical" evidence="1">
    <location>
        <begin position="107"/>
        <end position="130"/>
    </location>
</feature>
<feature type="transmembrane region" description="Helical" evidence="1">
    <location>
        <begin position="33"/>
        <end position="54"/>
    </location>
</feature>
<sequence>MAGRAALLRLHWPLAALLAVAVSSPLWPVGGDLLMRLALGWDAGVAVFLAGTLVHVGRHNTAAQIRARAASLDQAGPAILPLALLSAGASLAVVAGEGVRSGGAAGAALALATVALSWTFVQVIFALHYAHRFYSADAKGGDRKGLMFPGERTPDYWDFLHFAVIIGVANQTADVQIAERGLRRLSTLHSLTAFVFNTVILALAVNLAVSLLSGSSSAG</sequence>
<feature type="transmembrane region" description="Helical" evidence="1">
    <location>
        <begin position="190"/>
        <end position="212"/>
    </location>
</feature>
<organism evidence="2 3">
    <name type="scientific">Brevundimonas albigilva</name>
    <dbReference type="NCBI Taxonomy" id="1312364"/>
    <lineage>
        <taxon>Bacteria</taxon>
        <taxon>Pseudomonadati</taxon>
        <taxon>Pseudomonadota</taxon>
        <taxon>Alphaproteobacteria</taxon>
        <taxon>Caulobacterales</taxon>
        <taxon>Caulobacteraceae</taxon>
        <taxon>Brevundimonas</taxon>
    </lineage>
</organism>
<name>A0ABY4SSX2_9CAUL</name>
<feature type="transmembrane region" description="Helical" evidence="1">
    <location>
        <begin position="75"/>
        <end position="95"/>
    </location>
</feature>
<proteinExistence type="predicted"/>
<dbReference type="RefSeq" id="WP_250202129.1">
    <property type="nucleotide sequence ID" value="NZ_CP097649.1"/>
</dbReference>
<keyword evidence="1" id="KW-0472">Membrane</keyword>
<evidence type="ECO:0000313" key="3">
    <source>
        <dbReference type="Proteomes" id="UP001055429"/>
    </source>
</evidence>
<evidence type="ECO:0000313" key="2">
    <source>
        <dbReference type="EMBL" id="URI15775.1"/>
    </source>
</evidence>
<accession>A0ABY4SSX2</accession>
<protein>
    <submittedName>
        <fullName evidence="2">DUF1345 domain-containing protein</fullName>
    </submittedName>
</protein>
<keyword evidence="1" id="KW-0812">Transmembrane</keyword>
<reference evidence="2" key="1">
    <citation type="submission" date="2022-05" db="EMBL/GenBank/DDBJ databases">
        <title>Brevundimonas albigilva TT17 genome sequence.</title>
        <authorList>
            <person name="Lee K."/>
            <person name="Son H."/>
        </authorList>
    </citation>
    <scope>NUCLEOTIDE SEQUENCE</scope>
    <source>
        <strain evidence="2">TT17</strain>
    </source>
</reference>
<dbReference type="Proteomes" id="UP001055429">
    <property type="component" value="Chromosome"/>
</dbReference>
<keyword evidence="1" id="KW-1133">Transmembrane helix</keyword>
<keyword evidence="3" id="KW-1185">Reference proteome</keyword>
<dbReference type="InterPro" id="IPR009781">
    <property type="entry name" value="DUF1345"/>
</dbReference>
<dbReference type="Pfam" id="PF07077">
    <property type="entry name" value="DUF1345"/>
    <property type="match status" value="1"/>
</dbReference>
<gene>
    <name evidence="2" type="ORF">M8231_01910</name>
</gene>
<evidence type="ECO:0000256" key="1">
    <source>
        <dbReference type="SAM" id="Phobius"/>
    </source>
</evidence>